<evidence type="ECO:0000313" key="5">
    <source>
        <dbReference type="EMBL" id="RLE50388.1"/>
    </source>
</evidence>
<evidence type="ECO:0000259" key="4">
    <source>
        <dbReference type="Pfam" id="PF04055"/>
    </source>
</evidence>
<evidence type="ECO:0000256" key="2">
    <source>
        <dbReference type="ARBA" id="ARBA00023004"/>
    </source>
</evidence>
<dbReference type="EMBL" id="QMQY01000063">
    <property type="protein sequence ID" value="RLE50388.1"/>
    <property type="molecule type" value="Genomic_DNA"/>
</dbReference>
<dbReference type="GO" id="GO:0003824">
    <property type="term" value="F:catalytic activity"/>
    <property type="evidence" value="ECO:0007669"/>
    <property type="project" value="InterPro"/>
</dbReference>
<gene>
    <name evidence="5" type="ORF">DRJ21_01745</name>
</gene>
<dbReference type="Pfam" id="PF04055">
    <property type="entry name" value="Radical_SAM"/>
    <property type="match status" value="1"/>
</dbReference>
<dbReference type="SFLD" id="SFLDG01084">
    <property type="entry name" value="Uncharacterised_Radical_SAM_Su"/>
    <property type="match status" value="1"/>
</dbReference>
<sequence length="409" mass="47879">MKISIKFRGKVREFKVISNPYPHILVPTKKEVIHGWYFGFEDNGRRECTSERILLNPYNGCTVNCPMCYARSFGGYFEVWDKTGIVTVFKDFDLKLRNELSKLYWASCAYLSPSSEPFQKPLENTYHLSEKSADVFLDLNLPVDFITKRGDNIPKRILRRMAEHPYNHCLAQFTILSVDDEINRIFAPNGASVEEQFKAVRRFADWGVYTVVRMDPLFPGITDDEKSIRELVERAKLEGAKHIIFSLCDVGRVGESRRRILFNIVREHFPDAYNLWLKVYRFNQDGDIEYRRRVFKIARKICDEIGVTMALCMEFEEIIVNGKVYYRGLNEEFMTSRSCEGLDIPVYWRDKLDEPFKPLENCNGACLLCAKGIQKPVCGQLPFIRASALRYRDYRRMKPRYSNLKQYLS</sequence>
<keyword evidence="3" id="KW-0411">Iron-sulfur</keyword>
<dbReference type="InterPro" id="IPR040086">
    <property type="entry name" value="MJ0683-like"/>
</dbReference>
<dbReference type="PANTHER" id="PTHR43432">
    <property type="entry name" value="SLR0285 PROTEIN"/>
    <property type="match status" value="1"/>
</dbReference>
<protein>
    <recommendedName>
        <fullName evidence="4">Radical SAM core domain-containing protein</fullName>
    </recommendedName>
</protein>
<dbReference type="InterPro" id="IPR007197">
    <property type="entry name" value="rSAM"/>
</dbReference>
<name>A0A497EUS8_9CREN</name>
<reference evidence="5 6" key="1">
    <citation type="submission" date="2018-06" db="EMBL/GenBank/DDBJ databases">
        <title>Extensive metabolic versatility and redundancy in microbially diverse, dynamic hydrothermal sediments.</title>
        <authorList>
            <person name="Dombrowski N."/>
            <person name="Teske A."/>
            <person name="Baker B.J."/>
        </authorList>
    </citation>
    <scope>NUCLEOTIDE SEQUENCE [LARGE SCALE GENOMIC DNA]</scope>
    <source>
        <strain evidence="5">B30_G17</strain>
    </source>
</reference>
<keyword evidence="2" id="KW-0408">Iron</keyword>
<proteinExistence type="predicted"/>
<evidence type="ECO:0000256" key="1">
    <source>
        <dbReference type="ARBA" id="ARBA00022723"/>
    </source>
</evidence>
<dbReference type="SUPFAM" id="SSF102114">
    <property type="entry name" value="Radical SAM enzymes"/>
    <property type="match status" value="1"/>
</dbReference>
<dbReference type="Gene3D" id="3.80.30.30">
    <property type="match status" value="1"/>
</dbReference>
<dbReference type="InterPro" id="IPR058240">
    <property type="entry name" value="rSAM_sf"/>
</dbReference>
<feature type="domain" description="Radical SAM core" evidence="4">
    <location>
        <begin position="56"/>
        <end position="230"/>
    </location>
</feature>
<dbReference type="SFLD" id="SFLDS00029">
    <property type="entry name" value="Radical_SAM"/>
    <property type="match status" value="1"/>
</dbReference>
<dbReference type="GO" id="GO:0051536">
    <property type="term" value="F:iron-sulfur cluster binding"/>
    <property type="evidence" value="ECO:0007669"/>
    <property type="project" value="UniProtKB-KW"/>
</dbReference>
<organism evidence="5 6">
    <name type="scientific">Thermoproteota archaeon</name>
    <dbReference type="NCBI Taxonomy" id="2056631"/>
    <lineage>
        <taxon>Archaea</taxon>
        <taxon>Thermoproteota</taxon>
    </lineage>
</organism>
<evidence type="ECO:0000256" key="3">
    <source>
        <dbReference type="ARBA" id="ARBA00023014"/>
    </source>
</evidence>
<dbReference type="AlphaFoldDB" id="A0A497EUS8"/>
<dbReference type="GO" id="GO:0046872">
    <property type="term" value="F:metal ion binding"/>
    <property type="evidence" value="ECO:0007669"/>
    <property type="project" value="UniProtKB-KW"/>
</dbReference>
<dbReference type="Proteomes" id="UP000281962">
    <property type="component" value="Unassembled WGS sequence"/>
</dbReference>
<comment type="caution">
    <text evidence="5">The sequence shown here is derived from an EMBL/GenBank/DDBJ whole genome shotgun (WGS) entry which is preliminary data.</text>
</comment>
<dbReference type="PANTHER" id="PTHR43432:SF3">
    <property type="entry name" value="SLR0285 PROTEIN"/>
    <property type="match status" value="1"/>
</dbReference>
<accession>A0A497EUS8</accession>
<evidence type="ECO:0000313" key="6">
    <source>
        <dbReference type="Proteomes" id="UP000281962"/>
    </source>
</evidence>
<keyword evidence="1" id="KW-0479">Metal-binding</keyword>